<dbReference type="STRING" id="57664.SAMN05661003_12415"/>
<dbReference type="SUPFAM" id="SSF47336">
    <property type="entry name" value="ACP-like"/>
    <property type="match status" value="1"/>
</dbReference>
<evidence type="ECO:0000313" key="3">
    <source>
        <dbReference type="Proteomes" id="UP000243205"/>
    </source>
</evidence>
<sequence>MNLNDQLNTIFREVFDDDSIVLRPDTTADDIDGWDSLSHVNLIVTIETRLGIRFAPRELLTFRNVGDLMTSIRNKLS</sequence>
<dbReference type="InterPro" id="IPR009081">
    <property type="entry name" value="PP-bd_ACP"/>
</dbReference>
<evidence type="ECO:0000313" key="2">
    <source>
        <dbReference type="EMBL" id="SDE68156.1"/>
    </source>
</evidence>
<dbReference type="PROSITE" id="PS50075">
    <property type="entry name" value="CARRIER"/>
    <property type="match status" value="1"/>
</dbReference>
<protein>
    <submittedName>
        <fullName evidence="2">Acyl carrier protein</fullName>
    </submittedName>
</protein>
<evidence type="ECO:0000259" key="1">
    <source>
        <dbReference type="PROSITE" id="PS50075"/>
    </source>
</evidence>
<dbReference type="InterPro" id="IPR036736">
    <property type="entry name" value="ACP-like_sf"/>
</dbReference>
<dbReference type="Pfam" id="PF00550">
    <property type="entry name" value="PP-binding"/>
    <property type="match status" value="1"/>
</dbReference>
<proteinExistence type="predicted"/>
<keyword evidence="3" id="KW-1185">Reference proteome</keyword>
<accession>A0A1G7EXI3</accession>
<organism evidence="2 3">
    <name type="scientific">Desulfuromonas thiophila</name>
    <dbReference type="NCBI Taxonomy" id="57664"/>
    <lineage>
        <taxon>Bacteria</taxon>
        <taxon>Pseudomonadati</taxon>
        <taxon>Thermodesulfobacteriota</taxon>
        <taxon>Desulfuromonadia</taxon>
        <taxon>Desulfuromonadales</taxon>
        <taxon>Desulfuromonadaceae</taxon>
        <taxon>Desulfuromonas</taxon>
    </lineage>
</organism>
<dbReference type="EMBL" id="FNAQ01000024">
    <property type="protein sequence ID" value="SDE68156.1"/>
    <property type="molecule type" value="Genomic_DNA"/>
</dbReference>
<dbReference type="RefSeq" id="WP_092080637.1">
    <property type="nucleotide sequence ID" value="NZ_FNAQ01000024.1"/>
</dbReference>
<dbReference type="Proteomes" id="UP000243205">
    <property type="component" value="Unassembled WGS sequence"/>
</dbReference>
<gene>
    <name evidence="2" type="ORF">SAMN05661003_12415</name>
</gene>
<dbReference type="Gene3D" id="1.10.1200.10">
    <property type="entry name" value="ACP-like"/>
    <property type="match status" value="1"/>
</dbReference>
<dbReference type="AlphaFoldDB" id="A0A1G7EXI3"/>
<feature type="domain" description="Carrier" evidence="1">
    <location>
        <begin position="1"/>
        <end position="76"/>
    </location>
</feature>
<name>A0A1G7EXI3_9BACT</name>
<reference evidence="3" key="1">
    <citation type="submission" date="2016-10" db="EMBL/GenBank/DDBJ databases">
        <authorList>
            <person name="Varghese N."/>
            <person name="Submissions S."/>
        </authorList>
    </citation>
    <scope>NUCLEOTIDE SEQUENCE [LARGE SCALE GENOMIC DNA]</scope>
    <source>
        <strain evidence="3">DSM 8987</strain>
    </source>
</reference>
<dbReference type="OrthoDB" id="9811033at2"/>